<name>A0A812JUN5_9DINO</name>
<protein>
    <submittedName>
        <fullName evidence="1">Uncharacterized protein</fullName>
    </submittedName>
</protein>
<organism evidence="1 2">
    <name type="scientific">Symbiodinium natans</name>
    <dbReference type="NCBI Taxonomy" id="878477"/>
    <lineage>
        <taxon>Eukaryota</taxon>
        <taxon>Sar</taxon>
        <taxon>Alveolata</taxon>
        <taxon>Dinophyceae</taxon>
        <taxon>Suessiales</taxon>
        <taxon>Symbiodiniaceae</taxon>
        <taxon>Symbiodinium</taxon>
    </lineage>
</organism>
<evidence type="ECO:0000313" key="1">
    <source>
        <dbReference type="EMBL" id="CAE7214235.1"/>
    </source>
</evidence>
<sequence>MGEGPEIGAAVQLTDAILSVLEQIQASPESANTKVRAFGRLIEDQRSALHAHGIASFADFQELCSNAARSEALERLAAAEAAWRQTLGSLEVEANREVQRQLQPGDTAPGFVLPERGGKELSLHDLLDAHHRGVLLIWLRHYG</sequence>
<proteinExistence type="predicted"/>
<dbReference type="AlphaFoldDB" id="A0A812JUN5"/>
<reference evidence="1" key="1">
    <citation type="submission" date="2021-02" db="EMBL/GenBank/DDBJ databases">
        <authorList>
            <person name="Dougan E. K."/>
            <person name="Rhodes N."/>
            <person name="Thang M."/>
            <person name="Chan C."/>
        </authorList>
    </citation>
    <scope>NUCLEOTIDE SEQUENCE</scope>
</reference>
<accession>A0A812JUN5</accession>
<dbReference type="EMBL" id="CAJNDS010000515">
    <property type="protein sequence ID" value="CAE7214235.1"/>
    <property type="molecule type" value="Genomic_DNA"/>
</dbReference>
<comment type="caution">
    <text evidence="1">The sequence shown here is derived from an EMBL/GenBank/DDBJ whole genome shotgun (WGS) entry which is preliminary data.</text>
</comment>
<gene>
    <name evidence="1" type="ORF">SNAT2548_LOCUS7418</name>
</gene>
<dbReference type="Proteomes" id="UP000604046">
    <property type="component" value="Unassembled WGS sequence"/>
</dbReference>
<keyword evidence="2" id="KW-1185">Reference proteome</keyword>
<evidence type="ECO:0000313" key="2">
    <source>
        <dbReference type="Proteomes" id="UP000604046"/>
    </source>
</evidence>